<keyword evidence="1" id="KW-0812">Transmembrane</keyword>
<keyword evidence="1" id="KW-0472">Membrane</keyword>
<proteinExistence type="predicted"/>
<name>A0A0E9XRV6_ANGAN</name>
<organism evidence="2">
    <name type="scientific">Anguilla anguilla</name>
    <name type="common">European freshwater eel</name>
    <name type="synonym">Muraena anguilla</name>
    <dbReference type="NCBI Taxonomy" id="7936"/>
    <lineage>
        <taxon>Eukaryota</taxon>
        <taxon>Metazoa</taxon>
        <taxon>Chordata</taxon>
        <taxon>Craniata</taxon>
        <taxon>Vertebrata</taxon>
        <taxon>Euteleostomi</taxon>
        <taxon>Actinopterygii</taxon>
        <taxon>Neopterygii</taxon>
        <taxon>Teleostei</taxon>
        <taxon>Anguilliformes</taxon>
        <taxon>Anguillidae</taxon>
        <taxon>Anguilla</taxon>
    </lineage>
</organism>
<keyword evidence="1" id="KW-1133">Transmembrane helix</keyword>
<feature type="transmembrane region" description="Helical" evidence="1">
    <location>
        <begin position="7"/>
        <end position="27"/>
    </location>
</feature>
<dbReference type="EMBL" id="GBXM01004164">
    <property type="protein sequence ID" value="JAI04414.1"/>
    <property type="molecule type" value="Transcribed_RNA"/>
</dbReference>
<reference evidence="2" key="2">
    <citation type="journal article" date="2015" name="Fish Shellfish Immunol.">
        <title>Early steps in the European eel (Anguilla anguilla)-Vibrio vulnificus interaction in the gills: Role of the RtxA13 toxin.</title>
        <authorList>
            <person name="Callol A."/>
            <person name="Pajuelo D."/>
            <person name="Ebbesson L."/>
            <person name="Teles M."/>
            <person name="MacKenzie S."/>
            <person name="Amaro C."/>
        </authorList>
    </citation>
    <scope>NUCLEOTIDE SEQUENCE</scope>
</reference>
<evidence type="ECO:0000256" key="1">
    <source>
        <dbReference type="SAM" id="Phobius"/>
    </source>
</evidence>
<protein>
    <submittedName>
        <fullName evidence="2">Uncharacterized protein</fullName>
    </submittedName>
</protein>
<evidence type="ECO:0000313" key="2">
    <source>
        <dbReference type="EMBL" id="JAI04414.1"/>
    </source>
</evidence>
<sequence length="56" mass="6622">MCTCFAVYLYIMVYTVCLSTLYSWGALSDGQLLFKGLYRQLWLYTFGWLNPDYVTE</sequence>
<reference evidence="2" key="1">
    <citation type="submission" date="2014-11" db="EMBL/GenBank/DDBJ databases">
        <authorList>
            <person name="Amaro Gonzalez C."/>
        </authorList>
    </citation>
    <scope>NUCLEOTIDE SEQUENCE</scope>
</reference>
<dbReference type="AlphaFoldDB" id="A0A0E9XRV6"/>
<accession>A0A0E9XRV6</accession>